<dbReference type="EMBL" id="LAZR01025967">
    <property type="protein sequence ID" value="KKL70208.1"/>
    <property type="molecule type" value="Genomic_DNA"/>
</dbReference>
<organism evidence="1">
    <name type="scientific">marine sediment metagenome</name>
    <dbReference type="NCBI Taxonomy" id="412755"/>
    <lineage>
        <taxon>unclassified sequences</taxon>
        <taxon>metagenomes</taxon>
        <taxon>ecological metagenomes</taxon>
    </lineage>
</organism>
<accession>A0A0F9E830</accession>
<dbReference type="Pfam" id="PF24175">
    <property type="entry name" value="SU10_adaptor"/>
    <property type="match status" value="1"/>
</dbReference>
<gene>
    <name evidence="1" type="ORF">LCGC14_2107190</name>
</gene>
<comment type="caution">
    <text evidence="1">The sequence shown here is derived from an EMBL/GenBank/DDBJ whole genome shotgun (WGS) entry which is preliminary data.</text>
</comment>
<reference evidence="1" key="1">
    <citation type="journal article" date="2015" name="Nature">
        <title>Complex archaea that bridge the gap between prokaryotes and eukaryotes.</title>
        <authorList>
            <person name="Spang A."/>
            <person name="Saw J.H."/>
            <person name="Jorgensen S.L."/>
            <person name="Zaremba-Niedzwiedzka K."/>
            <person name="Martijn J."/>
            <person name="Lind A.E."/>
            <person name="van Eijk R."/>
            <person name="Schleper C."/>
            <person name="Guy L."/>
            <person name="Ettema T.J."/>
        </authorList>
    </citation>
    <scope>NUCLEOTIDE SEQUENCE</scope>
</reference>
<sequence length="257" mass="29420">MSSMQWTFSEVYVKVSEFLGLGSSPAGTDLTKVKDIVYRGYMKFLLPLNPRDSEIYIWSFLKQEWKITLESGKWEYPLPEDFERFHRKLEYDAGERIALLTLVSHDTIMRDRNVVEWNSFPSRYAIRVAKFDQSVGSRKELVVYPTPNGTHIINSTYVMTPAKLENDGDFFIGGPLESEAVLQCCLAVAENQEDELIGVETQKAVDMIQSLIRKDKGESPDTVGFVRDGNIGRASIMDYRTWWIPSATFNIYGNELT</sequence>
<name>A0A0F9E830_9ZZZZ</name>
<evidence type="ECO:0000313" key="1">
    <source>
        <dbReference type="EMBL" id="KKL70208.1"/>
    </source>
</evidence>
<dbReference type="AlphaFoldDB" id="A0A0F9E830"/>
<proteinExistence type="predicted"/>
<protein>
    <submittedName>
        <fullName evidence="1">Uncharacterized protein</fullName>
    </submittedName>
</protein>
<dbReference type="InterPro" id="IPR056209">
    <property type="entry name" value="SU10_adaptor"/>
</dbReference>